<protein>
    <submittedName>
        <fullName evidence="1">Uncharacterized protein</fullName>
    </submittedName>
</protein>
<accession>A0A369JIC6</accession>
<dbReference type="Proteomes" id="UP000076154">
    <property type="component" value="Unassembled WGS sequence"/>
</dbReference>
<evidence type="ECO:0000313" key="2">
    <source>
        <dbReference type="Proteomes" id="UP000076154"/>
    </source>
</evidence>
<reference evidence="1" key="1">
    <citation type="submission" date="2018-04" db="EMBL/GenBank/DDBJ databases">
        <title>Whole genome sequencing of Hypsizygus marmoreus.</title>
        <authorList>
            <person name="Choi I.-G."/>
            <person name="Min B."/>
            <person name="Kim J.-G."/>
            <person name="Kim S."/>
            <person name="Oh Y.-L."/>
            <person name="Kong W.-S."/>
            <person name="Park H."/>
            <person name="Jeong J."/>
            <person name="Song E.-S."/>
        </authorList>
    </citation>
    <scope>NUCLEOTIDE SEQUENCE [LARGE SCALE GENOMIC DNA]</scope>
    <source>
        <strain evidence="1">51987-8</strain>
    </source>
</reference>
<evidence type="ECO:0000313" key="1">
    <source>
        <dbReference type="EMBL" id="RDB19473.1"/>
    </source>
</evidence>
<dbReference type="InParanoid" id="A0A369JIC6"/>
<sequence length="58" mass="6438">MSQQDLEAAQVHTAHNAVSILSHRWGTGSQMSDQVTDVEYMMYITSIDDWGGARQIVA</sequence>
<name>A0A369JIC6_HYPMA</name>
<dbReference type="EMBL" id="LUEZ02000080">
    <property type="protein sequence ID" value="RDB19473.1"/>
    <property type="molecule type" value="Genomic_DNA"/>
</dbReference>
<comment type="caution">
    <text evidence="1">The sequence shown here is derived from an EMBL/GenBank/DDBJ whole genome shotgun (WGS) entry which is preliminary data.</text>
</comment>
<dbReference type="AlphaFoldDB" id="A0A369JIC6"/>
<proteinExistence type="predicted"/>
<keyword evidence="2" id="KW-1185">Reference proteome</keyword>
<gene>
    <name evidence="1" type="ORF">Hypma_013589</name>
</gene>
<organism evidence="1 2">
    <name type="scientific">Hypsizygus marmoreus</name>
    <name type="common">White beech mushroom</name>
    <name type="synonym">Agaricus marmoreus</name>
    <dbReference type="NCBI Taxonomy" id="39966"/>
    <lineage>
        <taxon>Eukaryota</taxon>
        <taxon>Fungi</taxon>
        <taxon>Dikarya</taxon>
        <taxon>Basidiomycota</taxon>
        <taxon>Agaricomycotina</taxon>
        <taxon>Agaricomycetes</taxon>
        <taxon>Agaricomycetidae</taxon>
        <taxon>Agaricales</taxon>
        <taxon>Tricholomatineae</taxon>
        <taxon>Lyophyllaceae</taxon>
        <taxon>Hypsizygus</taxon>
    </lineage>
</organism>